<gene>
    <name evidence="2" type="ORF">CCMP2556_LOCUS51151</name>
</gene>
<proteinExistence type="predicted"/>
<organism evidence="2 3">
    <name type="scientific">Durusdinium trenchii</name>
    <dbReference type="NCBI Taxonomy" id="1381693"/>
    <lineage>
        <taxon>Eukaryota</taxon>
        <taxon>Sar</taxon>
        <taxon>Alveolata</taxon>
        <taxon>Dinophyceae</taxon>
        <taxon>Suessiales</taxon>
        <taxon>Symbiodiniaceae</taxon>
        <taxon>Durusdinium</taxon>
    </lineage>
</organism>
<name>A0ABP0SC62_9DINO</name>
<feature type="region of interest" description="Disordered" evidence="1">
    <location>
        <begin position="1"/>
        <end position="49"/>
    </location>
</feature>
<protein>
    <recommendedName>
        <fullName evidence="4">Core-binding (CB) domain-containing protein</fullName>
    </recommendedName>
</protein>
<reference evidence="2 3" key="1">
    <citation type="submission" date="2024-02" db="EMBL/GenBank/DDBJ databases">
        <authorList>
            <person name="Chen Y."/>
            <person name="Shah S."/>
            <person name="Dougan E. K."/>
            <person name="Thang M."/>
            <person name="Chan C."/>
        </authorList>
    </citation>
    <scope>NUCLEOTIDE SEQUENCE [LARGE SCALE GENOMIC DNA]</scope>
</reference>
<feature type="region of interest" description="Disordered" evidence="1">
    <location>
        <begin position="537"/>
        <end position="585"/>
    </location>
</feature>
<feature type="non-terminal residue" evidence="2">
    <location>
        <position position="585"/>
    </location>
</feature>
<sequence>MQGAPRGLRQRWARDAAARTSPASSPQRQTSDEELEGEPFVDAEMGAEDEDLTMGGELEIEVPPAKWPALHSLPTQKADQAAREDLGWLDRFAREQAQAHVRQGLSNLKQPWERGPLAGIFDSKLAWAKQSSKFGLPSIGAMETLTSTSRVAKEPALPSSSTTFAHQRVRQMRLNKTDDDVRRKSLDRVSTMILMDSNATNVGRSLITFAGSLVTDTEIVNSISDVFGPKSTGTILKRTNAMWRFAQWLHKQFLGSPFIQPEPVVYRYVSFLKESGASPTTASHFLEALQFFNGLLGFAVTKVTEVLSARVKGSAHVQYVAKRIRKPAEVLTQQEVTELEDIALTSDNPQHVILAGVWLIEAETSKRKTSTTKQMQTELLPFTALGRAFNIKAWAEPWMAARESEGLNGPPFLPSWSETAGVWTEHRMTSAEASSWLRELLAPTSGFDRAAKLTIHGLKATLISWAAKSLTFSPEELTALGHHVSKAHRSSMIYSRDNQIALAVKVHNMLARMRAGYFQPDLPRVVRLFDLAAQIEREQDEPQEGTISASSSDHSDDSCMASTGEELDADPRLPRANPMDIDVNT</sequence>
<dbReference type="Proteomes" id="UP001642484">
    <property type="component" value="Unassembled WGS sequence"/>
</dbReference>
<accession>A0ABP0SC62</accession>
<dbReference type="EMBL" id="CAXAMN010027305">
    <property type="protein sequence ID" value="CAK9109957.1"/>
    <property type="molecule type" value="Genomic_DNA"/>
</dbReference>
<keyword evidence="3" id="KW-1185">Reference proteome</keyword>
<evidence type="ECO:0008006" key="4">
    <source>
        <dbReference type="Google" id="ProtNLM"/>
    </source>
</evidence>
<evidence type="ECO:0000313" key="2">
    <source>
        <dbReference type="EMBL" id="CAK9109957.1"/>
    </source>
</evidence>
<feature type="compositionally biased region" description="Acidic residues" evidence="1">
    <location>
        <begin position="32"/>
        <end position="49"/>
    </location>
</feature>
<comment type="caution">
    <text evidence="2">The sequence shown here is derived from an EMBL/GenBank/DDBJ whole genome shotgun (WGS) entry which is preliminary data.</text>
</comment>
<evidence type="ECO:0000256" key="1">
    <source>
        <dbReference type="SAM" id="MobiDB-lite"/>
    </source>
</evidence>
<evidence type="ECO:0000313" key="3">
    <source>
        <dbReference type="Proteomes" id="UP001642484"/>
    </source>
</evidence>